<accession>X1V0Z4</accession>
<proteinExistence type="predicted"/>
<dbReference type="PANTHER" id="PTHR45138:SF9">
    <property type="entry name" value="DIGUANYLATE CYCLASE DGCM-RELATED"/>
    <property type="match status" value="1"/>
</dbReference>
<dbReference type="PROSITE" id="PS50887">
    <property type="entry name" value="GGDEF"/>
    <property type="match status" value="1"/>
</dbReference>
<dbReference type="NCBIfam" id="TIGR00254">
    <property type="entry name" value="GGDEF"/>
    <property type="match status" value="1"/>
</dbReference>
<dbReference type="PANTHER" id="PTHR45138">
    <property type="entry name" value="REGULATORY COMPONENTS OF SENSORY TRANSDUCTION SYSTEM"/>
    <property type="match status" value="1"/>
</dbReference>
<dbReference type="GO" id="GO:1902201">
    <property type="term" value="P:negative regulation of bacterial-type flagellum-dependent cell motility"/>
    <property type="evidence" value="ECO:0007669"/>
    <property type="project" value="TreeGrafter"/>
</dbReference>
<feature type="domain" description="GGDEF" evidence="1">
    <location>
        <begin position="1"/>
        <end position="84"/>
    </location>
</feature>
<dbReference type="InterPro" id="IPR029787">
    <property type="entry name" value="Nucleotide_cyclase"/>
</dbReference>
<sequence>MIIDVDNLKDVNDTYGHQAGNSLIIQMAEEIQKNLRILDVIARYGGDEFIALLPETGSQAAGYAGERIRKSVENNTLEIEGRKV</sequence>
<dbReference type="GO" id="GO:0052621">
    <property type="term" value="F:diguanylate cyclase activity"/>
    <property type="evidence" value="ECO:0007669"/>
    <property type="project" value="TreeGrafter"/>
</dbReference>
<evidence type="ECO:0000259" key="1">
    <source>
        <dbReference type="PROSITE" id="PS50887"/>
    </source>
</evidence>
<evidence type="ECO:0000313" key="2">
    <source>
        <dbReference type="EMBL" id="GAI98309.1"/>
    </source>
</evidence>
<organism evidence="2">
    <name type="scientific">marine sediment metagenome</name>
    <dbReference type="NCBI Taxonomy" id="412755"/>
    <lineage>
        <taxon>unclassified sequences</taxon>
        <taxon>metagenomes</taxon>
        <taxon>ecological metagenomes</taxon>
    </lineage>
</organism>
<dbReference type="CDD" id="cd01949">
    <property type="entry name" value="GGDEF"/>
    <property type="match status" value="1"/>
</dbReference>
<dbReference type="InterPro" id="IPR043128">
    <property type="entry name" value="Rev_trsase/Diguanyl_cyclase"/>
</dbReference>
<reference evidence="2" key="1">
    <citation type="journal article" date="2014" name="Front. Microbiol.">
        <title>High frequency of phylogenetically diverse reductive dehalogenase-homologous genes in deep subseafloor sedimentary metagenomes.</title>
        <authorList>
            <person name="Kawai M."/>
            <person name="Futagami T."/>
            <person name="Toyoda A."/>
            <person name="Takaki Y."/>
            <person name="Nishi S."/>
            <person name="Hori S."/>
            <person name="Arai W."/>
            <person name="Tsubouchi T."/>
            <person name="Morono Y."/>
            <person name="Uchiyama I."/>
            <person name="Ito T."/>
            <person name="Fujiyama A."/>
            <person name="Inagaki F."/>
            <person name="Takami H."/>
        </authorList>
    </citation>
    <scope>NUCLEOTIDE SEQUENCE</scope>
    <source>
        <strain evidence="2">Expedition CK06-06</strain>
    </source>
</reference>
<protein>
    <recommendedName>
        <fullName evidence="1">GGDEF domain-containing protein</fullName>
    </recommendedName>
</protein>
<dbReference type="AlphaFoldDB" id="X1V0Z4"/>
<dbReference type="InterPro" id="IPR000160">
    <property type="entry name" value="GGDEF_dom"/>
</dbReference>
<dbReference type="Pfam" id="PF00990">
    <property type="entry name" value="GGDEF"/>
    <property type="match status" value="1"/>
</dbReference>
<feature type="non-terminal residue" evidence="2">
    <location>
        <position position="84"/>
    </location>
</feature>
<dbReference type="Gene3D" id="3.30.70.270">
    <property type="match status" value="1"/>
</dbReference>
<dbReference type="InterPro" id="IPR050469">
    <property type="entry name" value="Diguanylate_Cyclase"/>
</dbReference>
<name>X1V0Z4_9ZZZZ</name>
<comment type="caution">
    <text evidence="2">The sequence shown here is derived from an EMBL/GenBank/DDBJ whole genome shotgun (WGS) entry which is preliminary data.</text>
</comment>
<dbReference type="SUPFAM" id="SSF55073">
    <property type="entry name" value="Nucleotide cyclase"/>
    <property type="match status" value="1"/>
</dbReference>
<dbReference type="GO" id="GO:0005886">
    <property type="term" value="C:plasma membrane"/>
    <property type="evidence" value="ECO:0007669"/>
    <property type="project" value="TreeGrafter"/>
</dbReference>
<gene>
    <name evidence="2" type="ORF">S12H4_39195</name>
</gene>
<dbReference type="GO" id="GO:0043709">
    <property type="term" value="P:cell adhesion involved in single-species biofilm formation"/>
    <property type="evidence" value="ECO:0007669"/>
    <property type="project" value="TreeGrafter"/>
</dbReference>
<dbReference type="EMBL" id="BARW01023663">
    <property type="protein sequence ID" value="GAI98309.1"/>
    <property type="molecule type" value="Genomic_DNA"/>
</dbReference>